<keyword evidence="6" id="KW-1185">Reference proteome</keyword>
<sequence length="341" mass="37942">MAITIKDVAKKAGVATSTVSRTIQDHSSISEKTKKKVRLIMKELGYQPNLAARGLVNQNTQTIGIVLPVSDGLVFQNPFFLEMIRGISKTCNEKKYMVAIASGTTEEELLESIRMMAKGGRADGFIVLYSKKEDQVIDYLYQEKLNYAIIGKPYQHENEILYVDNDNQLAGKDATNYVIGLNHQKIAYICNDMDEMVTAERLSGYQQALTAANIAIDPTYVIAEAFKGTEYKQRLAALFLAEEHPTAVVASDDIVAMSLSNFLKDIGLSVPNDVSIISFNNSIFAEMIQPALTSIDVHIDYLSSQVVEKLVEFIEGRQTIAMKVILPHKIIERDSCKSRTE</sequence>
<dbReference type="SUPFAM" id="SSF53822">
    <property type="entry name" value="Periplasmic binding protein-like I"/>
    <property type="match status" value="1"/>
</dbReference>
<dbReference type="InterPro" id="IPR010982">
    <property type="entry name" value="Lambda_DNA-bd_dom_sf"/>
</dbReference>
<dbReference type="GO" id="GO:0003700">
    <property type="term" value="F:DNA-binding transcription factor activity"/>
    <property type="evidence" value="ECO:0007669"/>
    <property type="project" value="TreeGrafter"/>
</dbReference>
<dbReference type="AlphaFoldDB" id="A0A1N6HX60"/>
<dbReference type="GO" id="GO:0000976">
    <property type="term" value="F:transcription cis-regulatory region binding"/>
    <property type="evidence" value="ECO:0007669"/>
    <property type="project" value="TreeGrafter"/>
</dbReference>
<dbReference type="PROSITE" id="PS50932">
    <property type="entry name" value="HTH_LACI_2"/>
    <property type="match status" value="1"/>
</dbReference>
<dbReference type="InterPro" id="IPR046335">
    <property type="entry name" value="LacI/GalR-like_sensor"/>
</dbReference>
<evidence type="ECO:0000313" key="5">
    <source>
        <dbReference type="EMBL" id="SIO24402.1"/>
    </source>
</evidence>
<reference evidence="6" key="1">
    <citation type="submission" date="2016-11" db="EMBL/GenBank/DDBJ databases">
        <authorList>
            <person name="Varghese N."/>
            <person name="Submissions S."/>
        </authorList>
    </citation>
    <scope>NUCLEOTIDE SEQUENCE [LARGE SCALE GENOMIC DNA]</scope>
    <source>
        <strain evidence="6">313</strain>
    </source>
</reference>
<dbReference type="RefSeq" id="WP_034545979.1">
    <property type="nucleotide sequence ID" value="NZ_FSRN01000001.1"/>
</dbReference>
<accession>A0A1N6HX60</accession>
<dbReference type="CDD" id="cd06294">
    <property type="entry name" value="PBP1_MalR-like"/>
    <property type="match status" value="1"/>
</dbReference>
<dbReference type="Gene3D" id="1.10.260.40">
    <property type="entry name" value="lambda repressor-like DNA-binding domains"/>
    <property type="match status" value="1"/>
</dbReference>
<dbReference type="EMBL" id="FSRN01000001">
    <property type="protein sequence ID" value="SIO24402.1"/>
    <property type="molecule type" value="Genomic_DNA"/>
</dbReference>
<dbReference type="CDD" id="cd01392">
    <property type="entry name" value="HTH_LacI"/>
    <property type="match status" value="1"/>
</dbReference>
<feature type="domain" description="HTH lacI-type" evidence="4">
    <location>
        <begin position="3"/>
        <end position="57"/>
    </location>
</feature>
<dbReference type="Pfam" id="PF13377">
    <property type="entry name" value="Peripla_BP_3"/>
    <property type="match status" value="1"/>
</dbReference>
<name>A0A1N6HX60_9LACT</name>
<evidence type="ECO:0000259" key="4">
    <source>
        <dbReference type="PROSITE" id="PS50932"/>
    </source>
</evidence>
<organism evidence="5 6">
    <name type="scientific">Carnobacterium alterfunditum</name>
    <dbReference type="NCBI Taxonomy" id="28230"/>
    <lineage>
        <taxon>Bacteria</taxon>
        <taxon>Bacillati</taxon>
        <taxon>Bacillota</taxon>
        <taxon>Bacilli</taxon>
        <taxon>Lactobacillales</taxon>
        <taxon>Carnobacteriaceae</taxon>
        <taxon>Carnobacterium</taxon>
    </lineage>
</organism>
<dbReference type="OrthoDB" id="9788209at2"/>
<dbReference type="SMART" id="SM00354">
    <property type="entry name" value="HTH_LACI"/>
    <property type="match status" value="1"/>
</dbReference>
<dbReference type="STRING" id="28230.SAMN05878443_2149"/>
<keyword evidence="1" id="KW-0805">Transcription regulation</keyword>
<evidence type="ECO:0000256" key="3">
    <source>
        <dbReference type="ARBA" id="ARBA00023163"/>
    </source>
</evidence>
<dbReference type="Gene3D" id="3.40.50.2300">
    <property type="match status" value="2"/>
</dbReference>
<dbReference type="Pfam" id="PF00356">
    <property type="entry name" value="LacI"/>
    <property type="match status" value="1"/>
</dbReference>
<dbReference type="eggNOG" id="COG1609">
    <property type="taxonomic scope" value="Bacteria"/>
</dbReference>
<keyword evidence="2" id="KW-0238">DNA-binding</keyword>
<dbReference type="InterPro" id="IPR028082">
    <property type="entry name" value="Peripla_BP_I"/>
</dbReference>
<gene>
    <name evidence="5" type="ORF">SAMN05878443_2149</name>
</gene>
<keyword evidence="3" id="KW-0804">Transcription</keyword>
<dbReference type="PANTHER" id="PTHR30146:SF109">
    <property type="entry name" value="HTH-TYPE TRANSCRIPTIONAL REGULATOR GALS"/>
    <property type="match status" value="1"/>
</dbReference>
<proteinExistence type="predicted"/>
<evidence type="ECO:0000313" key="6">
    <source>
        <dbReference type="Proteomes" id="UP000184758"/>
    </source>
</evidence>
<dbReference type="SUPFAM" id="SSF47413">
    <property type="entry name" value="lambda repressor-like DNA-binding domains"/>
    <property type="match status" value="1"/>
</dbReference>
<dbReference type="Proteomes" id="UP000184758">
    <property type="component" value="Unassembled WGS sequence"/>
</dbReference>
<dbReference type="PANTHER" id="PTHR30146">
    <property type="entry name" value="LACI-RELATED TRANSCRIPTIONAL REPRESSOR"/>
    <property type="match status" value="1"/>
</dbReference>
<evidence type="ECO:0000256" key="1">
    <source>
        <dbReference type="ARBA" id="ARBA00023015"/>
    </source>
</evidence>
<dbReference type="InterPro" id="IPR000843">
    <property type="entry name" value="HTH_LacI"/>
</dbReference>
<protein>
    <submittedName>
        <fullName evidence="5">Transcriptional regulator, LacI family</fullName>
    </submittedName>
</protein>
<evidence type="ECO:0000256" key="2">
    <source>
        <dbReference type="ARBA" id="ARBA00023125"/>
    </source>
</evidence>